<keyword evidence="4 10" id="KW-0808">Transferase</keyword>
<dbReference type="PATRIC" id="fig|1238182.3.peg.2128"/>
<evidence type="ECO:0000256" key="9">
    <source>
        <dbReference type="ARBA" id="ARBA00049563"/>
    </source>
</evidence>
<dbReference type="InterPro" id="IPR027417">
    <property type="entry name" value="P-loop_NTPase"/>
</dbReference>
<name>K9HPW6_9PROT</name>
<keyword evidence="8 10" id="KW-0460">Magnesium</keyword>
<dbReference type="eggNOG" id="COG0324">
    <property type="taxonomic scope" value="Bacteria"/>
</dbReference>
<keyword evidence="15" id="KW-1185">Reference proteome</keyword>
<dbReference type="PANTHER" id="PTHR11088:SF60">
    <property type="entry name" value="TRNA DIMETHYLALLYLTRANSFERASE"/>
    <property type="match status" value="1"/>
</dbReference>
<evidence type="ECO:0000313" key="15">
    <source>
        <dbReference type="Proteomes" id="UP000009881"/>
    </source>
</evidence>
<dbReference type="EMBL" id="ANHY01000008">
    <property type="protein sequence ID" value="EKV30506.1"/>
    <property type="molecule type" value="Genomic_DNA"/>
</dbReference>
<accession>K9HPW6</accession>
<sequence>MASRMNDIPPSSDPAAPPLIVVAGPTASGKSALALDIAREFGGTVINADSMQVYRELRVLTARPSAEEEAAAPHRLYGVLPGSEVCSPVRWRDMAVAEIEAVHAAGGLPIVCGGTGLYIRALLHGFAPVPEVPAEVRAEARADLDRLGHDAFHARLAAEDPETAARLAPTDTTRNLRAWEVWVASGRSISWWQRQPPEPPPPRLRPFVITLAPPRDVLYARCDLRLEKMVLHGPALDEVRGLLDLGLPPDTPVMKALGVPELAAHLRGDTDLESALKRAQQLTRNYAKRQMTWFRGQLDADKTLPAQYSETLSAEIFHKVRRFLLTAGL</sequence>
<dbReference type="AlphaFoldDB" id="K9HPW6"/>
<dbReference type="EC" id="2.5.1.75" evidence="10"/>
<dbReference type="GO" id="GO:0052381">
    <property type="term" value="F:tRNA dimethylallyltransferase activity"/>
    <property type="evidence" value="ECO:0007669"/>
    <property type="project" value="UniProtKB-UniRule"/>
</dbReference>
<comment type="function">
    <text evidence="2 10 12">Catalyzes the transfer of a dimethylallyl group onto the adenine at position 37 in tRNAs that read codons beginning with uridine, leading to the formation of N6-(dimethylallyl)adenosine (i(6)A).</text>
</comment>
<dbReference type="GO" id="GO:0006400">
    <property type="term" value="P:tRNA modification"/>
    <property type="evidence" value="ECO:0007669"/>
    <property type="project" value="TreeGrafter"/>
</dbReference>
<comment type="subunit">
    <text evidence="10">Monomer.</text>
</comment>
<evidence type="ECO:0000256" key="12">
    <source>
        <dbReference type="RuleBase" id="RU003784"/>
    </source>
</evidence>
<protein>
    <recommendedName>
        <fullName evidence="10">tRNA dimethylallyltransferase</fullName>
        <ecNumber evidence="10">2.5.1.75</ecNumber>
    </recommendedName>
    <alternativeName>
        <fullName evidence="10">Dimethylallyl diphosphate:tRNA dimethylallyltransferase</fullName>
        <shortName evidence="10">DMAPP:tRNA dimethylallyltransferase</shortName>
        <shortName evidence="10">DMATase</shortName>
    </alternativeName>
    <alternativeName>
        <fullName evidence="10">Isopentenyl-diphosphate:tRNA isopentenyltransferase</fullName>
        <shortName evidence="10">IPP transferase</shortName>
        <shortName evidence="10">IPPT</shortName>
        <shortName evidence="10">IPTase</shortName>
    </alternativeName>
</protein>
<feature type="binding site" evidence="10">
    <location>
        <begin position="24"/>
        <end position="31"/>
    </location>
    <ligand>
        <name>ATP</name>
        <dbReference type="ChEBI" id="CHEBI:30616"/>
    </ligand>
</feature>
<feature type="site" description="Interaction with substrate tRNA" evidence="10">
    <location>
        <position position="115"/>
    </location>
</feature>
<comment type="cofactor">
    <cofactor evidence="1 10">
        <name>Mg(2+)</name>
        <dbReference type="ChEBI" id="CHEBI:18420"/>
    </cofactor>
</comment>
<dbReference type="HAMAP" id="MF_00185">
    <property type="entry name" value="IPP_trans"/>
    <property type="match status" value="1"/>
</dbReference>
<dbReference type="Pfam" id="PF01715">
    <property type="entry name" value="IPPT"/>
    <property type="match status" value="1"/>
</dbReference>
<evidence type="ECO:0000256" key="3">
    <source>
        <dbReference type="ARBA" id="ARBA00005842"/>
    </source>
</evidence>
<comment type="caution">
    <text evidence="14">The sequence shown here is derived from an EMBL/GenBank/DDBJ whole genome shotgun (WGS) entry which is preliminary data.</text>
</comment>
<keyword evidence="5 10" id="KW-0819">tRNA processing</keyword>
<keyword evidence="7 10" id="KW-0067">ATP-binding</keyword>
<comment type="catalytic activity">
    <reaction evidence="9 10 11">
        <text>adenosine(37) in tRNA + dimethylallyl diphosphate = N(6)-dimethylallyladenosine(37) in tRNA + diphosphate</text>
        <dbReference type="Rhea" id="RHEA:26482"/>
        <dbReference type="Rhea" id="RHEA-COMP:10162"/>
        <dbReference type="Rhea" id="RHEA-COMP:10375"/>
        <dbReference type="ChEBI" id="CHEBI:33019"/>
        <dbReference type="ChEBI" id="CHEBI:57623"/>
        <dbReference type="ChEBI" id="CHEBI:74411"/>
        <dbReference type="ChEBI" id="CHEBI:74415"/>
        <dbReference type="EC" id="2.5.1.75"/>
    </reaction>
</comment>
<dbReference type="Proteomes" id="UP000009881">
    <property type="component" value="Unassembled WGS sequence"/>
</dbReference>
<evidence type="ECO:0000256" key="2">
    <source>
        <dbReference type="ARBA" id="ARBA00003213"/>
    </source>
</evidence>
<dbReference type="STRING" id="1238182.C882_4465"/>
<feature type="region of interest" description="Interaction with substrate tRNA" evidence="10">
    <location>
        <begin position="49"/>
        <end position="52"/>
    </location>
</feature>
<dbReference type="GO" id="GO:0005524">
    <property type="term" value="F:ATP binding"/>
    <property type="evidence" value="ECO:0007669"/>
    <property type="project" value="UniProtKB-UniRule"/>
</dbReference>
<dbReference type="Gene3D" id="3.40.50.300">
    <property type="entry name" value="P-loop containing nucleotide triphosphate hydrolases"/>
    <property type="match status" value="1"/>
</dbReference>
<dbReference type="InterPro" id="IPR039657">
    <property type="entry name" value="Dimethylallyltransferase"/>
</dbReference>
<dbReference type="NCBIfam" id="TIGR00174">
    <property type="entry name" value="miaA"/>
    <property type="match status" value="1"/>
</dbReference>
<evidence type="ECO:0000256" key="1">
    <source>
        <dbReference type="ARBA" id="ARBA00001946"/>
    </source>
</evidence>
<dbReference type="InterPro" id="IPR018022">
    <property type="entry name" value="IPT"/>
</dbReference>
<dbReference type="PANTHER" id="PTHR11088">
    <property type="entry name" value="TRNA DIMETHYLALLYLTRANSFERASE"/>
    <property type="match status" value="1"/>
</dbReference>
<evidence type="ECO:0000256" key="13">
    <source>
        <dbReference type="RuleBase" id="RU003785"/>
    </source>
</evidence>
<organism evidence="14 15">
    <name type="scientific">Caenispirillum salinarum AK4</name>
    <dbReference type="NCBI Taxonomy" id="1238182"/>
    <lineage>
        <taxon>Bacteria</taxon>
        <taxon>Pseudomonadati</taxon>
        <taxon>Pseudomonadota</taxon>
        <taxon>Alphaproteobacteria</taxon>
        <taxon>Rhodospirillales</taxon>
        <taxon>Novispirillaceae</taxon>
        <taxon>Caenispirillum</taxon>
    </lineage>
</organism>
<evidence type="ECO:0000256" key="10">
    <source>
        <dbReference type="HAMAP-Rule" id="MF_00185"/>
    </source>
</evidence>
<evidence type="ECO:0000256" key="7">
    <source>
        <dbReference type="ARBA" id="ARBA00022840"/>
    </source>
</evidence>
<reference evidence="14 15" key="1">
    <citation type="journal article" date="2013" name="Genome Announc.">
        <title>Draft Genome Sequence of an Alphaproteobacterium, Caenispirillum salinarum AK4(T), Isolated from a Solar Saltern.</title>
        <authorList>
            <person name="Khatri I."/>
            <person name="Singh A."/>
            <person name="Korpole S."/>
            <person name="Pinnaka A.K."/>
            <person name="Subramanian S."/>
        </authorList>
    </citation>
    <scope>NUCLEOTIDE SEQUENCE [LARGE SCALE GENOMIC DNA]</scope>
    <source>
        <strain evidence="14 15">AK4</strain>
    </source>
</reference>
<dbReference type="SUPFAM" id="SSF52540">
    <property type="entry name" value="P-loop containing nucleoside triphosphate hydrolases"/>
    <property type="match status" value="2"/>
</dbReference>
<comment type="similarity">
    <text evidence="3 10 13">Belongs to the IPP transferase family.</text>
</comment>
<dbReference type="Gene3D" id="1.10.20.140">
    <property type="match status" value="1"/>
</dbReference>
<feature type="site" description="Interaction with substrate tRNA" evidence="10">
    <location>
        <position position="137"/>
    </location>
</feature>
<evidence type="ECO:0000256" key="5">
    <source>
        <dbReference type="ARBA" id="ARBA00022694"/>
    </source>
</evidence>
<evidence type="ECO:0000256" key="8">
    <source>
        <dbReference type="ARBA" id="ARBA00022842"/>
    </source>
</evidence>
<feature type="binding site" evidence="10">
    <location>
        <begin position="26"/>
        <end position="31"/>
    </location>
    <ligand>
        <name>substrate</name>
    </ligand>
</feature>
<gene>
    <name evidence="10" type="primary">miaA</name>
    <name evidence="14" type="ORF">C882_4465</name>
</gene>
<keyword evidence="6 10" id="KW-0547">Nucleotide-binding</keyword>
<comment type="caution">
    <text evidence="10">Lacks conserved residue(s) required for the propagation of feature annotation.</text>
</comment>
<evidence type="ECO:0000256" key="11">
    <source>
        <dbReference type="RuleBase" id="RU003783"/>
    </source>
</evidence>
<evidence type="ECO:0000313" key="14">
    <source>
        <dbReference type="EMBL" id="EKV30506.1"/>
    </source>
</evidence>
<evidence type="ECO:0000256" key="6">
    <source>
        <dbReference type="ARBA" id="ARBA00022741"/>
    </source>
</evidence>
<proteinExistence type="inferred from homology"/>
<evidence type="ECO:0000256" key="4">
    <source>
        <dbReference type="ARBA" id="ARBA00022679"/>
    </source>
</evidence>